<dbReference type="Proteomes" id="UP000523955">
    <property type="component" value="Unassembled WGS sequence"/>
</dbReference>
<comment type="similarity">
    <text evidence="2 4">Belongs to the Nudix hydrolase family.</text>
</comment>
<dbReference type="GO" id="GO:0016787">
    <property type="term" value="F:hydrolase activity"/>
    <property type="evidence" value="ECO:0007669"/>
    <property type="project" value="UniProtKB-KW"/>
</dbReference>
<dbReference type="SUPFAM" id="SSF55811">
    <property type="entry name" value="Nudix"/>
    <property type="match status" value="1"/>
</dbReference>
<evidence type="ECO:0000256" key="2">
    <source>
        <dbReference type="ARBA" id="ARBA00005582"/>
    </source>
</evidence>
<evidence type="ECO:0000313" key="6">
    <source>
        <dbReference type="EMBL" id="MBB6626187.1"/>
    </source>
</evidence>
<evidence type="ECO:0000259" key="5">
    <source>
        <dbReference type="PROSITE" id="PS51462"/>
    </source>
</evidence>
<evidence type="ECO:0000256" key="3">
    <source>
        <dbReference type="ARBA" id="ARBA00022801"/>
    </source>
</evidence>
<dbReference type="EMBL" id="JACKXE010000001">
    <property type="protein sequence ID" value="MBB6626187.1"/>
    <property type="molecule type" value="Genomic_DNA"/>
</dbReference>
<evidence type="ECO:0000313" key="7">
    <source>
        <dbReference type="Proteomes" id="UP000523955"/>
    </source>
</evidence>
<evidence type="ECO:0000256" key="4">
    <source>
        <dbReference type="RuleBase" id="RU003476"/>
    </source>
</evidence>
<dbReference type="PRINTS" id="PR00502">
    <property type="entry name" value="NUDIXFAMILY"/>
</dbReference>
<feature type="domain" description="Nudix hydrolase" evidence="5">
    <location>
        <begin position="1"/>
        <end position="132"/>
    </location>
</feature>
<name>A0A7X0V9Q2_9ACTN</name>
<protein>
    <submittedName>
        <fullName evidence="6">NUDIX domain-containing protein</fullName>
    </submittedName>
</protein>
<dbReference type="Pfam" id="PF00293">
    <property type="entry name" value="NUDIX"/>
    <property type="match status" value="1"/>
</dbReference>
<evidence type="ECO:0000256" key="1">
    <source>
        <dbReference type="ARBA" id="ARBA00001946"/>
    </source>
</evidence>
<dbReference type="PANTHER" id="PTHR43046">
    <property type="entry name" value="GDP-MANNOSE MANNOSYL HYDROLASE"/>
    <property type="match status" value="1"/>
</dbReference>
<dbReference type="InterPro" id="IPR000086">
    <property type="entry name" value="NUDIX_hydrolase_dom"/>
</dbReference>
<proteinExistence type="inferred from homology"/>
<dbReference type="Gene3D" id="3.90.79.10">
    <property type="entry name" value="Nucleoside Triphosphate Pyrophosphohydrolase"/>
    <property type="match status" value="1"/>
</dbReference>
<dbReference type="InterPro" id="IPR015797">
    <property type="entry name" value="NUDIX_hydrolase-like_dom_sf"/>
</dbReference>
<organism evidence="6 7">
    <name type="scientific">Nocardioides luti</name>
    <dbReference type="NCBI Taxonomy" id="2761101"/>
    <lineage>
        <taxon>Bacteria</taxon>
        <taxon>Bacillati</taxon>
        <taxon>Actinomycetota</taxon>
        <taxon>Actinomycetes</taxon>
        <taxon>Propionibacteriales</taxon>
        <taxon>Nocardioidaceae</taxon>
        <taxon>Nocardioides</taxon>
    </lineage>
</organism>
<comment type="caution">
    <text evidence="6">The sequence shown here is derived from an EMBL/GenBank/DDBJ whole genome shotgun (WGS) entry which is preliminary data.</text>
</comment>
<dbReference type="InterPro" id="IPR020476">
    <property type="entry name" value="Nudix_hydrolase"/>
</dbReference>
<reference evidence="6 7" key="1">
    <citation type="submission" date="2020-08" db="EMBL/GenBank/DDBJ databases">
        <authorList>
            <person name="Seo M.-J."/>
        </authorList>
    </citation>
    <scope>NUCLEOTIDE SEQUENCE [LARGE SCALE GENOMIC DNA]</scope>
    <source>
        <strain evidence="6 7">KIGAM211</strain>
    </source>
</reference>
<gene>
    <name evidence="6" type="ORF">H5V45_02525</name>
</gene>
<dbReference type="RefSeq" id="WP_185251485.1">
    <property type="nucleotide sequence ID" value="NZ_JACKXE010000001.1"/>
</dbReference>
<dbReference type="AlphaFoldDB" id="A0A7X0V9Q2"/>
<keyword evidence="3 4" id="KW-0378">Hydrolase</keyword>
<accession>A0A7X0V9Q2</accession>
<comment type="cofactor">
    <cofactor evidence="1">
        <name>Mg(2+)</name>
        <dbReference type="ChEBI" id="CHEBI:18420"/>
    </cofactor>
</comment>
<dbReference type="PROSITE" id="PS00893">
    <property type="entry name" value="NUDIX_BOX"/>
    <property type="match status" value="1"/>
</dbReference>
<dbReference type="PROSITE" id="PS51462">
    <property type="entry name" value="NUDIX"/>
    <property type="match status" value="1"/>
</dbReference>
<keyword evidence="7" id="KW-1185">Reference proteome</keyword>
<dbReference type="PANTHER" id="PTHR43046:SF2">
    <property type="entry name" value="8-OXO-DGTP DIPHOSPHATASE-RELATED"/>
    <property type="match status" value="1"/>
</dbReference>
<sequence>MHRFSSVALVDPRGWVLLQERDEHPVIDPERWGFPGGSVEEGETYEQAAYRELEEETGVRLDGGLEALGPFLVFHEHCGQDDEFTLFVGATTLTDAGIECHEGRQMVFVDPAVAPTLDLTAAAGIALPALLDSPAYAAAVAPTTA</sequence>
<dbReference type="InterPro" id="IPR020084">
    <property type="entry name" value="NUDIX_hydrolase_CS"/>
</dbReference>